<dbReference type="RefSeq" id="XP_026142685.1">
    <property type="nucleotide sequence ID" value="XM_026286900.1"/>
</dbReference>
<gene>
    <name evidence="2" type="primary">dut</name>
</gene>
<organism evidence="1 2">
    <name type="scientific">Carassius auratus</name>
    <name type="common">Goldfish</name>
    <dbReference type="NCBI Taxonomy" id="7957"/>
    <lineage>
        <taxon>Eukaryota</taxon>
        <taxon>Metazoa</taxon>
        <taxon>Chordata</taxon>
        <taxon>Craniata</taxon>
        <taxon>Vertebrata</taxon>
        <taxon>Euteleostomi</taxon>
        <taxon>Actinopterygii</taxon>
        <taxon>Neopterygii</taxon>
        <taxon>Teleostei</taxon>
        <taxon>Ostariophysi</taxon>
        <taxon>Cypriniformes</taxon>
        <taxon>Cyprinidae</taxon>
        <taxon>Cyprininae</taxon>
        <taxon>Carassius</taxon>
    </lineage>
</organism>
<dbReference type="CTD" id="1854"/>
<reference evidence="2" key="1">
    <citation type="submission" date="2025-08" db="UniProtKB">
        <authorList>
            <consortium name="RefSeq"/>
        </authorList>
    </citation>
    <scope>IDENTIFICATION</scope>
    <source>
        <strain evidence="2">Wakin</strain>
        <tissue evidence="2">Muscle</tissue>
    </source>
</reference>
<dbReference type="Proteomes" id="UP000515129">
    <property type="component" value="Chromosome 18"/>
</dbReference>
<accession>A0A6P6RBQ2</accession>
<keyword evidence="1" id="KW-1185">Reference proteome</keyword>
<sequence>MMKFADSGMTINPIKLTKSLNKALGEIHSAKTLRDGNLIIICKDEKQQKKALSITSMLGLLVSCTLMKKKPWVRGVITGIPTDVNTDKIKSCVEGAKVVGAKRLQYVKNKERMDSLSVMLQFDEERMPERVKIGYVSYPVRPYVPPPLRCFKCQKYGHVSAVCRGKQRCARCGGDHEYGKCGEGVKAKCCNCGVLHTPVQSVAVNAPKSWFAIRHKKVKEEEEELPECEQQQIWRNDLQLKMLAWRVSVAAAVRGLNGFGVGCGAGGQQLHNNTTKREITANNGPPRSTSAAVTGSFRTCRPSYE</sequence>
<dbReference type="AlphaFoldDB" id="A0A6P6RBQ2"/>
<proteinExistence type="predicted"/>
<evidence type="ECO:0000313" key="1">
    <source>
        <dbReference type="Proteomes" id="UP000515129"/>
    </source>
</evidence>
<evidence type="ECO:0000313" key="2">
    <source>
        <dbReference type="RefSeq" id="XP_026142685.1"/>
    </source>
</evidence>
<protein>
    <submittedName>
        <fullName evidence="2">Deoxyuridine 5'-triphosphate nucleotidohydrolase, mitochondrial isoform X2</fullName>
    </submittedName>
</protein>
<name>A0A6P6RBQ2_CARAU</name>
<dbReference type="GeneID" id="113118041"/>